<evidence type="ECO:0000256" key="4">
    <source>
        <dbReference type="SAM" id="SignalP"/>
    </source>
</evidence>
<keyword evidence="1 4" id="KW-0732">Signal</keyword>
<gene>
    <name evidence="6" type="ORF">AAK873_05880</name>
</gene>
<keyword evidence="2" id="KW-0677">Repeat</keyword>
<evidence type="ECO:0000259" key="5">
    <source>
        <dbReference type="Pfam" id="PF03160"/>
    </source>
</evidence>
<dbReference type="InterPro" id="IPR003644">
    <property type="entry name" value="Calx_beta"/>
</dbReference>
<organism evidence="6 7">
    <name type="scientific">Heminiphilus faecis</name>
    <dbReference type="NCBI Taxonomy" id="2601703"/>
    <lineage>
        <taxon>Bacteria</taxon>
        <taxon>Pseudomonadati</taxon>
        <taxon>Bacteroidota</taxon>
        <taxon>Bacteroidia</taxon>
        <taxon>Bacteroidales</taxon>
        <taxon>Muribaculaceae</taxon>
        <taxon>Heminiphilus</taxon>
    </lineage>
</organism>
<evidence type="ECO:0000313" key="7">
    <source>
        <dbReference type="Proteomes" id="UP001565200"/>
    </source>
</evidence>
<protein>
    <submittedName>
        <fullName evidence="6">Calx-beta domain-containing protein</fullName>
    </submittedName>
</protein>
<feature type="signal peptide" evidence="4">
    <location>
        <begin position="1"/>
        <end position="20"/>
    </location>
</feature>
<dbReference type="SUPFAM" id="SSF141072">
    <property type="entry name" value="CalX-like"/>
    <property type="match status" value="1"/>
</dbReference>
<evidence type="ECO:0000313" key="6">
    <source>
        <dbReference type="EMBL" id="MEY8245145.1"/>
    </source>
</evidence>
<name>A0ABV4CUT6_9BACT</name>
<dbReference type="EMBL" id="JBCLPP010000013">
    <property type="protein sequence ID" value="MEY8245145.1"/>
    <property type="molecule type" value="Genomic_DNA"/>
</dbReference>
<proteinExistence type="predicted"/>
<dbReference type="RefSeq" id="WP_121700061.1">
    <property type="nucleotide sequence ID" value="NZ_JBCLPP010000013.1"/>
</dbReference>
<evidence type="ECO:0000256" key="3">
    <source>
        <dbReference type="ARBA" id="ARBA00022837"/>
    </source>
</evidence>
<keyword evidence="7" id="KW-1185">Reference proteome</keyword>
<dbReference type="PROSITE" id="PS51257">
    <property type="entry name" value="PROKAR_LIPOPROTEIN"/>
    <property type="match status" value="1"/>
</dbReference>
<dbReference type="Proteomes" id="UP001565200">
    <property type="component" value="Unassembled WGS sequence"/>
</dbReference>
<accession>A0ABV4CUT6</accession>
<dbReference type="Gene3D" id="2.60.40.2030">
    <property type="match status" value="1"/>
</dbReference>
<evidence type="ECO:0000256" key="1">
    <source>
        <dbReference type="ARBA" id="ARBA00022729"/>
    </source>
</evidence>
<sequence length="297" mass="32751">MKLTKIFAIALAALAFTGCSDDKNDWNTAGGVTVSMGVPEMTVKESKGLFNVPVVVTGDANGRIKVTVEVAETSENPAMDDVHYYVTTKSIIIPADSKLGNIEIRTQDNEEINDPRNFVVRIVSADGASLGTDIATDITIKDNDAEFYEKLWGNWDMHVTDAKGNPLTWKVKVIGYEEGEPGYNDVLYISGINGYSWAMLELSYHFDIETKAGFCNVELGTLIADGVNFGSFMGKVIAATVEDGMLVEEGTFRLDWSNDFKTLKFENTPYLYLAVFNEADDEFMGGWGSFNLIDMTR</sequence>
<comment type="caution">
    <text evidence="6">The sequence shown here is derived from an EMBL/GenBank/DDBJ whole genome shotgun (WGS) entry which is preliminary data.</text>
</comment>
<feature type="domain" description="Calx-beta" evidence="5">
    <location>
        <begin position="32"/>
        <end position="143"/>
    </location>
</feature>
<reference evidence="6 7" key="1">
    <citation type="submission" date="2024-03" db="EMBL/GenBank/DDBJ databases">
        <title>Mouse gut bacterial collection (mGBC) of GemPharmatech.</title>
        <authorList>
            <person name="He Y."/>
            <person name="Dong L."/>
            <person name="Wu D."/>
            <person name="Gao X."/>
            <person name="Lin Z."/>
        </authorList>
    </citation>
    <scope>NUCLEOTIDE SEQUENCE [LARGE SCALE GENOMIC DNA]</scope>
    <source>
        <strain evidence="6 7">54-13</strain>
    </source>
</reference>
<keyword evidence="3" id="KW-0106">Calcium</keyword>
<feature type="chain" id="PRO_5045768496" evidence="4">
    <location>
        <begin position="21"/>
        <end position="297"/>
    </location>
</feature>
<evidence type="ECO:0000256" key="2">
    <source>
        <dbReference type="ARBA" id="ARBA00022737"/>
    </source>
</evidence>
<dbReference type="InterPro" id="IPR038081">
    <property type="entry name" value="CalX-like_sf"/>
</dbReference>
<dbReference type="Pfam" id="PF03160">
    <property type="entry name" value="Calx-beta"/>
    <property type="match status" value="1"/>
</dbReference>